<evidence type="ECO:0000256" key="14">
    <source>
        <dbReference type="SAM" id="MobiDB-lite"/>
    </source>
</evidence>
<dbReference type="InterPro" id="IPR006711">
    <property type="entry name" value="Hox9_activation_N"/>
</dbReference>
<evidence type="ECO:0000256" key="11">
    <source>
        <dbReference type="PROSITE-ProRule" id="PRU00108"/>
    </source>
</evidence>
<evidence type="ECO:0000256" key="12">
    <source>
        <dbReference type="RuleBase" id="RU000682"/>
    </source>
</evidence>
<dbReference type="GO" id="GO:0009952">
    <property type="term" value="P:anterior/posterior pattern specification"/>
    <property type="evidence" value="ECO:0007669"/>
    <property type="project" value="TreeGrafter"/>
</dbReference>
<dbReference type="Gene3D" id="1.10.10.60">
    <property type="entry name" value="Homeodomain-like"/>
    <property type="match status" value="2"/>
</dbReference>
<dbReference type="FunFam" id="1.10.10.60:FF:000017">
    <property type="entry name" value="Homeobox protein antennapedia"/>
    <property type="match status" value="1"/>
</dbReference>
<evidence type="ECO:0000256" key="2">
    <source>
        <dbReference type="ARBA" id="ARBA00004123"/>
    </source>
</evidence>
<dbReference type="InterPro" id="IPR001356">
    <property type="entry name" value="HD"/>
</dbReference>
<keyword evidence="7 11" id="KW-0238">DNA-binding</keyword>
<feature type="region of interest" description="Disordered" evidence="14">
    <location>
        <begin position="465"/>
        <end position="512"/>
    </location>
</feature>
<dbReference type="CDD" id="cd00086">
    <property type="entry name" value="homeodomain"/>
    <property type="match status" value="2"/>
</dbReference>
<sequence>MATTGALGNYYVDSFLLGTDATDELGAGRYPPGALGQHPRQATGLAEHPDFSPCSFQSKTAVFGASWNPVHAAGANAVPAAVYHHHHHHPYVHPQAPVAAAAPDGRYMRSWLEPTPGALSFAGLPSSRPYGIKPEPLSARRGDCPTLDTHTLSLTDYACGSPPVDREKQPSEGAFSENNAENESSGDKPPIDPSNPAANWLHARSTRKKRCPYTKHQTLELEKEFLFNMYLTRDRRYEVARLLNLTERQVKIWFQNRRMKMKKINKDRAKDEADNSALPIKERKLGDLDFIPTTWFQFAVAFSLQLEATLRLPHRSGYGAGAGAFPSTVPGLYNVNSPLYQSPFASGYGLGADAYGNLPCTSYDQNIPGLCSDLAKGACDKADEGALHGPAEANFRIYPWMRSSGPDRKRGRQTYTRYQTLELEKEFHFNRYLTRRRRIEIAHALCLTERQIKIWFQNRRMKWKKEHKDEGPAAAAAPEGAVPGTATAAATAADKADDEDDDDEDDDEEEEE</sequence>
<dbReference type="SMART" id="SM00389">
    <property type="entry name" value="HOX"/>
    <property type="match status" value="2"/>
</dbReference>
<feature type="region of interest" description="Disordered" evidence="14">
    <location>
        <begin position="155"/>
        <end position="198"/>
    </location>
</feature>
<dbReference type="STRING" id="9838.ENSCDRP00005001455"/>
<evidence type="ECO:0000256" key="3">
    <source>
        <dbReference type="ARBA" id="ARBA00006317"/>
    </source>
</evidence>
<evidence type="ECO:0000313" key="16">
    <source>
        <dbReference type="EMBL" id="KAB1276266.1"/>
    </source>
</evidence>
<evidence type="ECO:0000313" key="17">
    <source>
        <dbReference type="Proteomes" id="UP000299084"/>
    </source>
</evidence>
<name>A0A5N4DYY1_CAMDR</name>
<dbReference type="PANTHER" id="PTHR45970">
    <property type="entry name" value="AGAP004664-PA"/>
    <property type="match status" value="1"/>
</dbReference>
<dbReference type="Pfam" id="PF04617">
    <property type="entry name" value="Hox9_act"/>
    <property type="match status" value="1"/>
</dbReference>
<dbReference type="GO" id="GO:0009954">
    <property type="term" value="P:proximal/distal pattern formation"/>
    <property type="evidence" value="ECO:0007669"/>
    <property type="project" value="TreeGrafter"/>
</dbReference>
<evidence type="ECO:0000256" key="9">
    <source>
        <dbReference type="ARBA" id="ARBA00023163"/>
    </source>
</evidence>
<evidence type="ECO:0000256" key="10">
    <source>
        <dbReference type="ARBA" id="ARBA00023242"/>
    </source>
</evidence>
<protein>
    <submittedName>
        <fullName evidence="16">Homeobox protein Hox-A9</fullName>
    </submittedName>
</protein>
<dbReference type="GO" id="GO:0006351">
    <property type="term" value="P:DNA-templated transcription"/>
    <property type="evidence" value="ECO:0007669"/>
    <property type="project" value="InterPro"/>
</dbReference>
<dbReference type="EMBL" id="JWIN03000007">
    <property type="protein sequence ID" value="KAB1276266.1"/>
    <property type="molecule type" value="Genomic_DNA"/>
</dbReference>
<dbReference type="PRINTS" id="PR00025">
    <property type="entry name" value="ANTENNAPEDIA"/>
</dbReference>
<dbReference type="InterPro" id="IPR009057">
    <property type="entry name" value="Homeodomain-like_sf"/>
</dbReference>
<feature type="DNA-binding region" description="Homeobox" evidence="11">
    <location>
        <begin position="408"/>
        <end position="467"/>
    </location>
</feature>
<dbReference type="InterPro" id="IPR017995">
    <property type="entry name" value="Homeobox_antennapedia"/>
</dbReference>
<dbReference type="InterPro" id="IPR017970">
    <property type="entry name" value="Homeobox_CS"/>
</dbReference>
<dbReference type="Pfam" id="PF00046">
    <property type="entry name" value="Homeodomain"/>
    <property type="match status" value="2"/>
</dbReference>
<dbReference type="GO" id="GO:0048704">
    <property type="term" value="P:embryonic skeletal system morphogenesis"/>
    <property type="evidence" value="ECO:0007669"/>
    <property type="project" value="TreeGrafter"/>
</dbReference>
<comment type="subcellular location">
    <subcellularLocation>
        <location evidence="2 11 12">Nucleus</location>
    </subcellularLocation>
</comment>
<dbReference type="PRINTS" id="PR00024">
    <property type="entry name" value="HOMEOBOX"/>
</dbReference>
<feature type="DNA-binding region" description="Homeobox" evidence="11">
    <location>
        <begin position="206"/>
        <end position="265"/>
    </location>
</feature>
<dbReference type="Proteomes" id="UP000299084">
    <property type="component" value="Unassembled WGS sequence"/>
</dbReference>
<keyword evidence="8 11" id="KW-0371">Homeobox</keyword>
<gene>
    <name evidence="16" type="ORF">Cadr_000008113</name>
</gene>
<keyword evidence="10 11" id="KW-0539">Nucleus</keyword>
<evidence type="ECO:0000259" key="15">
    <source>
        <dbReference type="PROSITE" id="PS50071"/>
    </source>
</evidence>
<dbReference type="GO" id="GO:0000981">
    <property type="term" value="F:DNA-binding transcription factor activity, RNA polymerase II-specific"/>
    <property type="evidence" value="ECO:0007669"/>
    <property type="project" value="InterPro"/>
</dbReference>
<dbReference type="PROSITE" id="PS00027">
    <property type="entry name" value="HOMEOBOX_1"/>
    <property type="match status" value="2"/>
</dbReference>
<keyword evidence="17" id="KW-1185">Reference proteome</keyword>
<dbReference type="PROSITE" id="PS00032">
    <property type="entry name" value="ANTENNAPEDIA"/>
    <property type="match status" value="1"/>
</dbReference>
<comment type="function">
    <text evidence="1">Sequence-specific transcription factor which is part of a developmental regulatory system that provides cells with specific positional identities on the anterior-posterior axis.</text>
</comment>
<reference evidence="16 17" key="1">
    <citation type="journal article" date="2019" name="Mol. Ecol. Resour.">
        <title>Improving Illumina assemblies with Hi-C and long reads: an example with the North African dromedary.</title>
        <authorList>
            <person name="Elbers J.P."/>
            <person name="Rogers M.F."/>
            <person name="Perelman P.L."/>
            <person name="Proskuryakova A.A."/>
            <person name="Serdyukova N.A."/>
            <person name="Johnson W.E."/>
            <person name="Horin P."/>
            <person name="Corander J."/>
            <person name="Murphy D."/>
            <person name="Burger P.A."/>
        </authorList>
    </citation>
    <scope>NUCLEOTIDE SEQUENCE [LARGE SCALE GENOMIC DNA]</scope>
    <source>
        <strain evidence="16">Drom800</strain>
        <tissue evidence="16">Blood</tissue>
    </source>
</reference>
<dbReference type="PROSITE" id="PS50071">
    <property type="entry name" value="HOMEOBOX_2"/>
    <property type="match status" value="2"/>
</dbReference>
<evidence type="ECO:0000256" key="13">
    <source>
        <dbReference type="RuleBase" id="RU004442"/>
    </source>
</evidence>
<evidence type="ECO:0000256" key="1">
    <source>
        <dbReference type="ARBA" id="ARBA00003263"/>
    </source>
</evidence>
<dbReference type="GO" id="GO:0000978">
    <property type="term" value="F:RNA polymerase II cis-regulatory region sequence-specific DNA binding"/>
    <property type="evidence" value="ECO:0007669"/>
    <property type="project" value="TreeGrafter"/>
</dbReference>
<evidence type="ECO:0000256" key="8">
    <source>
        <dbReference type="ARBA" id="ARBA00023155"/>
    </source>
</evidence>
<comment type="similarity">
    <text evidence="4 13">Belongs to the Antp homeobox family.</text>
</comment>
<dbReference type="SUPFAM" id="SSF46689">
    <property type="entry name" value="Homeodomain-like"/>
    <property type="match status" value="2"/>
</dbReference>
<keyword evidence="9" id="KW-0804">Transcription</keyword>
<evidence type="ECO:0000256" key="7">
    <source>
        <dbReference type="ARBA" id="ARBA00023125"/>
    </source>
</evidence>
<proteinExistence type="inferred from homology"/>
<evidence type="ECO:0000256" key="4">
    <source>
        <dbReference type="ARBA" id="ARBA00009107"/>
    </source>
</evidence>
<evidence type="ECO:0000256" key="6">
    <source>
        <dbReference type="ARBA" id="ARBA00023015"/>
    </source>
</evidence>
<comment type="similarity">
    <text evidence="3">Belongs to the Abd-B homeobox family.</text>
</comment>
<dbReference type="PANTHER" id="PTHR45970:SF3">
    <property type="entry name" value="HOMEOBOX PROTEIN HOX-A9"/>
    <property type="match status" value="1"/>
</dbReference>
<keyword evidence="5" id="KW-0217">Developmental protein</keyword>
<dbReference type="AlphaFoldDB" id="A0A5N4DYY1"/>
<accession>A0A5N4DYY1</accession>
<dbReference type="InterPro" id="IPR001827">
    <property type="entry name" value="Homeobox_Antennapedia_CS"/>
</dbReference>
<dbReference type="FunFam" id="1.10.10.60:FF:000018">
    <property type="entry name" value="Homeobox A10"/>
    <property type="match status" value="1"/>
</dbReference>
<feature type="compositionally biased region" description="Acidic residues" evidence="14">
    <location>
        <begin position="496"/>
        <end position="512"/>
    </location>
</feature>
<organism evidence="16 17">
    <name type="scientific">Camelus dromedarius</name>
    <name type="common">Dromedary</name>
    <name type="synonym">Arabian camel</name>
    <dbReference type="NCBI Taxonomy" id="9838"/>
    <lineage>
        <taxon>Eukaryota</taxon>
        <taxon>Metazoa</taxon>
        <taxon>Chordata</taxon>
        <taxon>Craniata</taxon>
        <taxon>Vertebrata</taxon>
        <taxon>Euteleostomi</taxon>
        <taxon>Mammalia</taxon>
        <taxon>Eutheria</taxon>
        <taxon>Laurasiatheria</taxon>
        <taxon>Artiodactyla</taxon>
        <taxon>Tylopoda</taxon>
        <taxon>Camelidae</taxon>
        <taxon>Camelus</taxon>
    </lineage>
</organism>
<dbReference type="InterPro" id="IPR020479">
    <property type="entry name" value="HD_metazoa"/>
</dbReference>
<feature type="compositionally biased region" description="Low complexity" evidence="14">
    <location>
        <begin position="472"/>
        <end position="493"/>
    </location>
</feature>
<feature type="domain" description="Homeobox" evidence="15">
    <location>
        <begin position="204"/>
        <end position="264"/>
    </location>
</feature>
<dbReference type="GO" id="GO:0005634">
    <property type="term" value="C:nucleus"/>
    <property type="evidence" value="ECO:0007669"/>
    <property type="project" value="UniProtKB-SubCell"/>
</dbReference>
<comment type="caution">
    <text evidence="16">The sequence shown here is derived from an EMBL/GenBank/DDBJ whole genome shotgun (WGS) entry which is preliminary data.</text>
</comment>
<feature type="domain" description="Homeobox" evidence="15">
    <location>
        <begin position="406"/>
        <end position="466"/>
    </location>
</feature>
<evidence type="ECO:0000256" key="5">
    <source>
        <dbReference type="ARBA" id="ARBA00022473"/>
    </source>
</evidence>
<keyword evidence="6" id="KW-0805">Transcription regulation</keyword>
<dbReference type="InterPro" id="IPR017112">
    <property type="entry name" value="HXA9/HXB9/HXC9"/>
</dbReference>